<sequence>MDKKSKVIFTASLFLVIAGILTGAGYILHGLTAKRYHAQRVIFEMADPARDDYGPGSYKYPTDSIFDPKSGHFDLLKFTVSAKEDKYFFDIKLGRITNPWGAAEGFSHQIIQIYIADGSENGRIETFKQGANVQFSPQYPWTSLIKVVSFGKTAVYSSTDYETSDGKSVGVTAKLQPDKQTIRVTVPKKYIAGQPEKWAYYVLVGSQDGSGPDNYRQVMAQVTQWNFGGGQNSPLNPNVIDILAPKKGLHTQEKMLKSFDPGRGRLAMLYPVGPPQVRPSWWENFLEYMEGLFVKYDVSL</sequence>
<feature type="domain" description="Glucodextranase-like C-terminal" evidence="1">
    <location>
        <begin position="42"/>
        <end position="271"/>
    </location>
</feature>
<dbReference type="AlphaFoldDB" id="A0A0L6VZ20"/>
<evidence type="ECO:0000313" key="3">
    <source>
        <dbReference type="Proteomes" id="UP000037175"/>
    </source>
</evidence>
<protein>
    <recommendedName>
        <fullName evidence="1">Glucodextranase-like C-terminal domain-containing protein</fullName>
    </recommendedName>
</protein>
<dbReference type="CDD" id="cd09626">
    <property type="entry name" value="DOMON_glucodextranase_like"/>
    <property type="match status" value="1"/>
</dbReference>
<reference evidence="3" key="1">
    <citation type="submission" date="2015-07" db="EMBL/GenBank/DDBJ databases">
        <title>Complete Genome of Thermincola ferriacetica strain Z-0001T.</title>
        <authorList>
            <person name="Lusk B."/>
            <person name="Badalamenti J.P."/>
            <person name="Parameswaran P."/>
            <person name="Bond D.R."/>
            <person name="Torres C.I."/>
        </authorList>
    </citation>
    <scope>NUCLEOTIDE SEQUENCE [LARGE SCALE GENOMIC DNA]</scope>
    <source>
        <strain evidence="3">Z-0001</strain>
    </source>
</reference>
<keyword evidence="3" id="KW-1185">Reference proteome</keyword>
<evidence type="ECO:0000259" key="1">
    <source>
        <dbReference type="Pfam" id="PF09985"/>
    </source>
</evidence>
<name>A0A0L6VZ20_9FIRM</name>
<dbReference type="RefSeq" id="WP_052218974.1">
    <property type="nucleotide sequence ID" value="NZ_LGTE01000031.1"/>
</dbReference>
<dbReference type="EMBL" id="LGTE01000031">
    <property type="protein sequence ID" value="KNZ68441.1"/>
    <property type="molecule type" value="Genomic_DNA"/>
</dbReference>
<dbReference type="Gene3D" id="2.60.40.1190">
    <property type="match status" value="1"/>
</dbReference>
<dbReference type="SUPFAM" id="SSF49344">
    <property type="entry name" value="CBD9-like"/>
    <property type="match status" value="1"/>
</dbReference>
<comment type="caution">
    <text evidence="2">The sequence shown here is derived from an EMBL/GenBank/DDBJ whole genome shotgun (WGS) entry which is preliminary data.</text>
</comment>
<accession>A0A0L6VZ20</accession>
<dbReference type="InterPro" id="IPR019248">
    <property type="entry name" value="Glucodextran_C"/>
</dbReference>
<evidence type="ECO:0000313" key="2">
    <source>
        <dbReference type="EMBL" id="KNZ68441.1"/>
    </source>
</evidence>
<proteinExistence type="predicted"/>
<gene>
    <name evidence="2" type="ORF">Tfer_3019</name>
</gene>
<dbReference type="Pfam" id="PF09985">
    <property type="entry name" value="Glucodextran_C"/>
    <property type="match status" value="1"/>
</dbReference>
<dbReference type="Proteomes" id="UP000037175">
    <property type="component" value="Unassembled WGS sequence"/>
</dbReference>
<organism evidence="2 3">
    <name type="scientific">Thermincola ferriacetica</name>
    <dbReference type="NCBI Taxonomy" id="281456"/>
    <lineage>
        <taxon>Bacteria</taxon>
        <taxon>Bacillati</taxon>
        <taxon>Bacillota</taxon>
        <taxon>Clostridia</taxon>
        <taxon>Eubacteriales</taxon>
        <taxon>Thermincolaceae</taxon>
        <taxon>Thermincola</taxon>
    </lineage>
</organism>